<feature type="compositionally biased region" description="Polar residues" evidence="1">
    <location>
        <begin position="67"/>
        <end position="105"/>
    </location>
</feature>
<comment type="caution">
    <text evidence="2">The sequence shown here is derived from an EMBL/GenBank/DDBJ whole genome shotgun (WGS) entry which is preliminary data.</text>
</comment>
<dbReference type="EMBL" id="JAVRQU010000020">
    <property type="protein sequence ID" value="KAK5692044.1"/>
    <property type="molecule type" value="Genomic_DNA"/>
</dbReference>
<accession>A0AAN7VN11</accession>
<evidence type="ECO:0000313" key="2">
    <source>
        <dbReference type="EMBL" id="KAK5692044.1"/>
    </source>
</evidence>
<dbReference type="Proteomes" id="UP001310594">
    <property type="component" value="Unassembled WGS sequence"/>
</dbReference>
<name>A0AAN7VN11_9PEZI</name>
<reference evidence="2" key="1">
    <citation type="submission" date="2023-08" db="EMBL/GenBank/DDBJ databases">
        <title>Black Yeasts Isolated from many extreme environments.</title>
        <authorList>
            <person name="Coleine C."/>
            <person name="Stajich J.E."/>
            <person name="Selbmann L."/>
        </authorList>
    </citation>
    <scope>NUCLEOTIDE SEQUENCE</scope>
    <source>
        <strain evidence="2">CCFEE 5810</strain>
    </source>
</reference>
<sequence>MAWIPNKVHTILYQWTLDIPTLEYDLDLINFRIACRSHWEQYQRYIARNHSLAGRLNLWDAERSNLNSPTSRGLGQNTSQDLHTPSSTVPTPSDKSTSTKATQELSPNPSSSNSKAKPQVCVPSQSIFFTTLPQETRDLVYSFACPAGVNIANSCQRFSDRPLTKVSSAIALEYKGSYYRNTTFLFDTRSSLPDTVRSGLEYIEEACRFGKIWEDWLSTLDEEDAGHIRHLVFYDKDDIVRLELSTTPLKVVVSVKPKDDRVELEDEYLHDIGILEDTWDRRMRHLAAKQSAFTKADLSRMCDEVFDAGGREFGWCWRHLQERVAGCHKCVLMTTFSTPMLW</sequence>
<dbReference type="AlphaFoldDB" id="A0AAN7VN11"/>
<gene>
    <name evidence="2" type="ORF">LTR97_011217</name>
</gene>
<organism evidence="2 3">
    <name type="scientific">Elasticomyces elasticus</name>
    <dbReference type="NCBI Taxonomy" id="574655"/>
    <lineage>
        <taxon>Eukaryota</taxon>
        <taxon>Fungi</taxon>
        <taxon>Dikarya</taxon>
        <taxon>Ascomycota</taxon>
        <taxon>Pezizomycotina</taxon>
        <taxon>Dothideomycetes</taxon>
        <taxon>Dothideomycetidae</taxon>
        <taxon>Mycosphaerellales</taxon>
        <taxon>Teratosphaeriaceae</taxon>
        <taxon>Elasticomyces</taxon>
    </lineage>
</organism>
<evidence type="ECO:0000256" key="1">
    <source>
        <dbReference type="SAM" id="MobiDB-lite"/>
    </source>
</evidence>
<protein>
    <submittedName>
        <fullName evidence="2">Uncharacterized protein</fullName>
    </submittedName>
</protein>
<proteinExistence type="predicted"/>
<feature type="region of interest" description="Disordered" evidence="1">
    <location>
        <begin position="67"/>
        <end position="117"/>
    </location>
</feature>
<evidence type="ECO:0000313" key="3">
    <source>
        <dbReference type="Proteomes" id="UP001310594"/>
    </source>
</evidence>